<evidence type="ECO:0000313" key="1">
    <source>
        <dbReference type="EMBL" id="MFC0299215.1"/>
    </source>
</evidence>
<dbReference type="RefSeq" id="WP_382377799.1">
    <property type="nucleotide sequence ID" value="NZ_JBHLVN010000160.1"/>
</dbReference>
<gene>
    <name evidence="1" type="ORF">ACFFHQ_18130</name>
</gene>
<proteinExistence type="predicted"/>
<protein>
    <submittedName>
        <fullName evidence="1">Uncharacterized protein</fullName>
    </submittedName>
</protein>
<feature type="non-terminal residue" evidence="1">
    <location>
        <position position="1"/>
    </location>
</feature>
<name>A0ABV6GXL0_9BACL</name>
<sequence>ALSFRSVLRERVMFSQCFAPASSSGLKEDGFLGAKLQRSCFNVVALRLCLRLRAGSEKWGSSAQRRKEA</sequence>
<keyword evidence="2" id="KW-1185">Reference proteome</keyword>
<reference evidence="1 2" key="1">
    <citation type="submission" date="2024-09" db="EMBL/GenBank/DDBJ databases">
        <authorList>
            <person name="Sun Q."/>
            <person name="Mori K."/>
        </authorList>
    </citation>
    <scope>NUCLEOTIDE SEQUENCE [LARGE SCALE GENOMIC DNA]</scope>
    <source>
        <strain evidence="1 2">CCM 7224</strain>
    </source>
</reference>
<evidence type="ECO:0000313" key="2">
    <source>
        <dbReference type="Proteomes" id="UP001589785"/>
    </source>
</evidence>
<organism evidence="1 2">
    <name type="scientific">Geobacillus jurassicus</name>
    <dbReference type="NCBI Taxonomy" id="235932"/>
    <lineage>
        <taxon>Bacteria</taxon>
        <taxon>Bacillati</taxon>
        <taxon>Bacillota</taxon>
        <taxon>Bacilli</taxon>
        <taxon>Bacillales</taxon>
        <taxon>Anoxybacillaceae</taxon>
        <taxon>Geobacillus</taxon>
    </lineage>
</organism>
<comment type="caution">
    <text evidence="1">The sequence shown here is derived from an EMBL/GenBank/DDBJ whole genome shotgun (WGS) entry which is preliminary data.</text>
</comment>
<dbReference type="EMBL" id="JBHLVN010000160">
    <property type="protein sequence ID" value="MFC0299215.1"/>
    <property type="molecule type" value="Genomic_DNA"/>
</dbReference>
<dbReference type="Proteomes" id="UP001589785">
    <property type="component" value="Unassembled WGS sequence"/>
</dbReference>
<accession>A0ABV6GXL0</accession>